<evidence type="ECO:0000313" key="3">
    <source>
        <dbReference type="Proteomes" id="UP000322873"/>
    </source>
</evidence>
<sequence length="91" mass="9932">MKRSNAKNHRERARSPDDLAGRSTRRNMHGAGDTRSSTRVSTKPSSQLAARSIASSASSPPPARLFRGGDHPSLSWSVHYLFVPLSIVIVH</sequence>
<feature type="compositionally biased region" description="Basic residues" evidence="1">
    <location>
        <begin position="1"/>
        <end position="12"/>
    </location>
</feature>
<evidence type="ECO:0000313" key="2">
    <source>
        <dbReference type="EMBL" id="KAA8571832.1"/>
    </source>
</evidence>
<evidence type="ECO:0000256" key="1">
    <source>
        <dbReference type="SAM" id="MobiDB-lite"/>
    </source>
</evidence>
<protein>
    <submittedName>
        <fullName evidence="2">Uncharacterized protein</fullName>
    </submittedName>
</protein>
<proteinExistence type="predicted"/>
<comment type="caution">
    <text evidence="2">The sequence shown here is derived from an EMBL/GenBank/DDBJ whole genome shotgun (WGS) entry which is preliminary data.</text>
</comment>
<dbReference type="AlphaFoldDB" id="A0A5M9JVL9"/>
<name>A0A5M9JVL9_MONFR</name>
<accession>A0A5M9JVL9</accession>
<dbReference type="Proteomes" id="UP000322873">
    <property type="component" value="Unassembled WGS sequence"/>
</dbReference>
<feature type="compositionally biased region" description="Low complexity" evidence="1">
    <location>
        <begin position="45"/>
        <end position="58"/>
    </location>
</feature>
<dbReference type="EMBL" id="VICG01000005">
    <property type="protein sequence ID" value="KAA8571832.1"/>
    <property type="molecule type" value="Genomic_DNA"/>
</dbReference>
<gene>
    <name evidence="2" type="ORF">EYC84_001797</name>
</gene>
<feature type="region of interest" description="Disordered" evidence="1">
    <location>
        <begin position="1"/>
        <end position="69"/>
    </location>
</feature>
<keyword evidence="3" id="KW-1185">Reference proteome</keyword>
<feature type="compositionally biased region" description="Polar residues" evidence="1">
    <location>
        <begin position="34"/>
        <end position="44"/>
    </location>
</feature>
<reference evidence="2 3" key="1">
    <citation type="submission" date="2019-06" db="EMBL/GenBank/DDBJ databases">
        <title>Genome Sequence of the Brown Rot Fungal Pathogen Monilinia fructicola.</title>
        <authorList>
            <person name="De Miccolis Angelini R.M."/>
            <person name="Landi L."/>
            <person name="Abate D."/>
            <person name="Pollastro S."/>
            <person name="Romanazzi G."/>
            <person name="Faretra F."/>
        </authorList>
    </citation>
    <scope>NUCLEOTIDE SEQUENCE [LARGE SCALE GENOMIC DNA]</scope>
    <source>
        <strain evidence="2 3">Mfrc123</strain>
    </source>
</reference>
<organism evidence="2 3">
    <name type="scientific">Monilinia fructicola</name>
    <name type="common">Brown rot fungus</name>
    <name type="synonym">Ciboria fructicola</name>
    <dbReference type="NCBI Taxonomy" id="38448"/>
    <lineage>
        <taxon>Eukaryota</taxon>
        <taxon>Fungi</taxon>
        <taxon>Dikarya</taxon>
        <taxon>Ascomycota</taxon>
        <taxon>Pezizomycotina</taxon>
        <taxon>Leotiomycetes</taxon>
        <taxon>Helotiales</taxon>
        <taxon>Sclerotiniaceae</taxon>
        <taxon>Monilinia</taxon>
    </lineage>
</organism>